<accession>I7L9U3</accession>
<keyword evidence="1" id="KW-1133">Transmembrane helix</keyword>
<gene>
    <name evidence="3" type="ORF">BN55_09775</name>
</gene>
<evidence type="ECO:0000313" key="3">
    <source>
        <dbReference type="EMBL" id="CCI81684.1"/>
    </source>
</evidence>
<dbReference type="OrthoDB" id="2135943at2"/>
<dbReference type="Gene3D" id="2.40.128.690">
    <property type="entry name" value="YycH protein, domain 3-like"/>
    <property type="match status" value="1"/>
</dbReference>
<name>I7L9U3_9LACO</name>
<proteinExistence type="predicted"/>
<dbReference type="AlphaFoldDB" id="I7L9U3"/>
<feature type="transmembrane region" description="Helical" evidence="1">
    <location>
        <begin position="6"/>
        <end position="26"/>
    </location>
</feature>
<organism evidence="3 4">
    <name type="scientific">Lactobacillus hominis DSM 23910 = CRBIP 24.179</name>
    <dbReference type="NCBI Taxonomy" id="1423758"/>
    <lineage>
        <taxon>Bacteria</taxon>
        <taxon>Bacillati</taxon>
        <taxon>Bacillota</taxon>
        <taxon>Bacilli</taxon>
        <taxon>Lactobacillales</taxon>
        <taxon>Lactobacillaceae</taxon>
        <taxon>Lactobacillus</taxon>
    </lineage>
</organism>
<dbReference type="RefSeq" id="WP_008470535.1">
    <property type="nucleotide sequence ID" value="NZ_AYZP01000007.1"/>
</dbReference>
<dbReference type="GeneID" id="82846920"/>
<dbReference type="Proteomes" id="UP000009320">
    <property type="component" value="Unassembled WGS sequence"/>
</dbReference>
<dbReference type="eggNOG" id="COG4853">
    <property type="taxonomic scope" value="Bacteria"/>
</dbReference>
<comment type="caution">
    <text evidence="3">The sequence shown here is derived from an EMBL/GenBank/DDBJ whole genome shotgun (WGS) entry which is preliminary data.</text>
</comment>
<dbReference type="Pfam" id="PF09648">
    <property type="entry name" value="YycI"/>
    <property type="match status" value="1"/>
</dbReference>
<feature type="domain" description="Regulatory protein YycH-like" evidence="2">
    <location>
        <begin position="34"/>
        <end position="257"/>
    </location>
</feature>
<keyword evidence="1" id="KW-0472">Membrane</keyword>
<dbReference type="InterPro" id="IPR018604">
    <property type="entry name" value="YycI-like"/>
</dbReference>
<evidence type="ECO:0000313" key="4">
    <source>
        <dbReference type="Proteomes" id="UP000009320"/>
    </source>
</evidence>
<keyword evidence="4" id="KW-1185">Reference proteome</keyword>
<reference evidence="3 4" key="1">
    <citation type="submission" date="2012-06" db="EMBL/GenBank/DDBJ databases">
        <title>Draft Genome Sequence of Lactobacillus hominis Strain CRBIP 24.179T, isolated from human intestine.</title>
        <authorList>
            <person name="Cousin S."/>
            <person name="Ma L."/>
            <person name="Bizet C."/>
            <person name="Loux V."/>
            <person name="Bouchier C."/>
            <person name="Clermont D."/>
            <person name="Creno S."/>
        </authorList>
    </citation>
    <scope>NUCLEOTIDE SEQUENCE [LARGE SCALE GENOMIC DNA]</scope>
    <source>
        <strain evidence="4">CRBIP 24.179T</strain>
    </source>
</reference>
<dbReference type="PATRIC" id="fig|1423758.3.peg.1767"/>
<evidence type="ECO:0000256" key="1">
    <source>
        <dbReference type="SAM" id="Phobius"/>
    </source>
</evidence>
<protein>
    <recommendedName>
        <fullName evidence="2">Regulatory protein YycH-like domain-containing protein</fullName>
    </recommendedName>
</protein>
<keyword evidence="1" id="KW-0812">Transmembrane</keyword>
<dbReference type="GO" id="GO:0016020">
    <property type="term" value="C:membrane"/>
    <property type="evidence" value="ECO:0007669"/>
    <property type="project" value="InterPro"/>
</dbReference>
<dbReference type="STRING" id="1423758.FC41_GL001733"/>
<sequence>MDFKRIEWIFLVVFIGINIFLGIEIFQTPTLLSNTHTSTPTDLTTEMAKDNITLPKLSDEQGDGYYLAAKVDNNWTSKASKQISLQAGVSTVDSSLSVTLDHPVTISRKANKMMKDINKFKNNPKNVYHGDDYVYVPELSTTGEYIFAQKNSYGEIFSTSARLHISVKDHQIISYTQRYAGNASPVRERQTTISEKAAIGSLYTYSELPNDSRVVWVHFAYSKLIEVKGSRIFLPTWVVAIQNNNTKTVVIKRVNAFNGNILQDNTISEDKEDNKSND</sequence>
<evidence type="ECO:0000259" key="2">
    <source>
        <dbReference type="Pfam" id="PF09648"/>
    </source>
</evidence>
<dbReference type="EMBL" id="CAKE01000005">
    <property type="protein sequence ID" value="CCI81684.1"/>
    <property type="molecule type" value="Genomic_DNA"/>
</dbReference>